<dbReference type="Gene3D" id="3.20.20.70">
    <property type="entry name" value="Aldolase class I"/>
    <property type="match status" value="1"/>
</dbReference>
<dbReference type="GO" id="GO:0051213">
    <property type="term" value="F:dioxygenase activity"/>
    <property type="evidence" value="ECO:0007669"/>
    <property type="project" value="UniProtKB-KW"/>
</dbReference>
<keyword evidence="1" id="KW-0285">Flavoprotein</keyword>
<dbReference type="Proteomes" id="UP000503312">
    <property type="component" value="Chromosome"/>
</dbReference>
<dbReference type="GO" id="GO:0018580">
    <property type="term" value="F:nitronate monooxygenase activity"/>
    <property type="evidence" value="ECO:0007669"/>
    <property type="project" value="InterPro"/>
</dbReference>
<proteinExistence type="predicted"/>
<evidence type="ECO:0000256" key="3">
    <source>
        <dbReference type="ARBA" id="ARBA00023002"/>
    </source>
</evidence>
<organism evidence="4 5">
    <name type="scientific">Polynucleobacter tropicus</name>
    <dbReference type="NCBI Taxonomy" id="1743174"/>
    <lineage>
        <taxon>Bacteria</taxon>
        <taxon>Pseudomonadati</taxon>
        <taxon>Pseudomonadota</taxon>
        <taxon>Betaproteobacteria</taxon>
        <taxon>Burkholderiales</taxon>
        <taxon>Burkholderiaceae</taxon>
        <taxon>Polynucleobacter</taxon>
    </lineage>
</organism>
<keyword evidence="4" id="KW-0223">Dioxygenase</keyword>
<keyword evidence="3" id="KW-0560">Oxidoreductase</keyword>
<dbReference type="AlphaFoldDB" id="A0A6M9Q225"/>
<evidence type="ECO:0000256" key="1">
    <source>
        <dbReference type="ARBA" id="ARBA00022630"/>
    </source>
</evidence>
<dbReference type="CDD" id="cd04730">
    <property type="entry name" value="NPD_like"/>
    <property type="match status" value="1"/>
</dbReference>
<dbReference type="SUPFAM" id="SSF51412">
    <property type="entry name" value="Inosine monophosphate dehydrogenase (IMPDH)"/>
    <property type="match status" value="1"/>
</dbReference>
<keyword evidence="2" id="KW-0288">FMN</keyword>
<dbReference type="PANTHER" id="PTHR32332">
    <property type="entry name" value="2-NITROPROPANE DIOXYGENASE"/>
    <property type="match status" value="1"/>
</dbReference>
<reference evidence="4 5" key="1">
    <citation type="submission" date="2018-04" db="EMBL/GenBank/DDBJ databases">
        <title>Polynucleobacter sp. UH21B genome.</title>
        <authorList>
            <person name="Hahn M.W."/>
        </authorList>
    </citation>
    <scope>NUCLEOTIDE SEQUENCE [LARGE SCALE GENOMIC DNA]</scope>
    <source>
        <strain evidence="4 5">MWH-UH21B</strain>
    </source>
</reference>
<dbReference type="InterPro" id="IPR013785">
    <property type="entry name" value="Aldolase_TIM"/>
</dbReference>
<dbReference type="Pfam" id="PF03060">
    <property type="entry name" value="NMO"/>
    <property type="match status" value="1"/>
</dbReference>
<keyword evidence="5" id="KW-1185">Reference proteome</keyword>
<evidence type="ECO:0000313" key="4">
    <source>
        <dbReference type="EMBL" id="QKM65175.1"/>
    </source>
</evidence>
<gene>
    <name evidence="4" type="ORF">DCO17_07945</name>
</gene>
<dbReference type="PANTHER" id="PTHR32332:SF18">
    <property type="entry name" value="2-NITROPROPANE DIOXYGENASE"/>
    <property type="match status" value="1"/>
</dbReference>
<accession>A0A6M9Q225</accession>
<sequence length="407" mass="44106">MHVRVPVSFELPFQKSGLTPLKIMNKQILPIIQGGMGVGVSAHKLAGAVARCGGMGTISSIDLRRLHPDLMGRTKYLTPSIENKETINQANIEALRREIQMAREDSMGWGMIAVNVMRAVSEYESYVRCSLESGADALVVGAGLPLDLPDLAADFPDVALIPILSEVRGISLLLKKWEKKGRLPNAIVIEHPRWAGGHVGASSVEDIHNPKFDFETVVPETLALFKTLGIEGKIPLIVAGGINSFQDIKKAQSLGASGVQLGTAFAVTTECDASDEFKNILAQAKPEDIVDFLSVAGLPARAVKTPWLTKYLEVLPSLKDVARKKPRCTMIFDCLHQCGLRDGNAQWGQFCIDKVLGSALMGNIQKGLFFRGAGALPFGDQIKSVAELINKLLEKTVEPIIHVHPAH</sequence>
<dbReference type="InterPro" id="IPR004136">
    <property type="entry name" value="NMO"/>
</dbReference>
<name>A0A6M9Q225_9BURK</name>
<protein>
    <submittedName>
        <fullName evidence="4">2-nitropropane dioxygenase</fullName>
    </submittedName>
</protein>
<evidence type="ECO:0000313" key="5">
    <source>
        <dbReference type="Proteomes" id="UP000503312"/>
    </source>
</evidence>
<dbReference type="EMBL" id="CP028942">
    <property type="protein sequence ID" value="QKM65175.1"/>
    <property type="molecule type" value="Genomic_DNA"/>
</dbReference>
<dbReference type="KEGG" id="ptrp:DCO17_07945"/>
<evidence type="ECO:0000256" key="2">
    <source>
        <dbReference type="ARBA" id="ARBA00022643"/>
    </source>
</evidence>